<dbReference type="OrthoDB" id="1492409at2"/>
<evidence type="ECO:0000256" key="1">
    <source>
        <dbReference type="SAM" id="SignalP"/>
    </source>
</evidence>
<organism evidence="2 3">
    <name type="scientific">Algoriphagus marincola HL-49</name>
    <dbReference type="NCBI Taxonomy" id="1305737"/>
    <lineage>
        <taxon>Bacteria</taxon>
        <taxon>Pseudomonadati</taxon>
        <taxon>Bacteroidota</taxon>
        <taxon>Cytophagia</taxon>
        <taxon>Cytophagales</taxon>
        <taxon>Cyclobacteriaceae</taxon>
        <taxon>Algoriphagus</taxon>
    </lineage>
</organism>
<comment type="caution">
    <text evidence="2">The sequence shown here is derived from an EMBL/GenBank/DDBJ whole genome shotgun (WGS) entry which is preliminary data.</text>
</comment>
<evidence type="ECO:0008006" key="4">
    <source>
        <dbReference type="Google" id="ProtNLM"/>
    </source>
</evidence>
<dbReference type="PATRIC" id="fig|1305737.6.peg.3552"/>
<dbReference type="eggNOG" id="ENOG5033CWY">
    <property type="taxonomic scope" value="Bacteria"/>
</dbReference>
<dbReference type="AlphaFoldDB" id="A0A0P8AAQ1"/>
<dbReference type="EMBL" id="LJXT01000058">
    <property type="protein sequence ID" value="KPQ14879.1"/>
    <property type="molecule type" value="Genomic_DNA"/>
</dbReference>
<evidence type="ECO:0000313" key="3">
    <source>
        <dbReference type="Proteomes" id="UP000050421"/>
    </source>
</evidence>
<proteinExistence type="predicted"/>
<keyword evidence="1" id="KW-0732">Signal</keyword>
<accession>A0A0P8AAQ1</accession>
<gene>
    <name evidence="2" type="ORF">HLUCCX10_09995</name>
</gene>
<name>A0A0P8AAQ1_9BACT</name>
<reference evidence="2 3" key="1">
    <citation type="submission" date="2015-09" db="EMBL/GenBank/DDBJ databases">
        <title>Identification and resolution of microdiversity through metagenomic sequencing of parallel consortia.</title>
        <authorList>
            <person name="Nelson W.C."/>
            <person name="Romine M.F."/>
            <person name="Lindemann S.R."/>
        </authorList>
    </citation>
    <scope>NUCLEOTIDE SEQUENCE [LARGE SCALE GENOMIC DNA]</scope>
    <source>
        <strain evidence="2">HL-49</strain>
    </source>
</reference>
<evidence type="ECO:0000313" key="2">
    <source>
        <dbReference type="EMBL" id="KPQ14879.1"/>
    </source>
</evidence>
<sequence>MKTLFTFALAGLLATSTLAANSNEDLLADTDARAKFKKVNILLNEGVGKAKVAILDEEGKVLHQRKVNVGDEKVIVPYDLNNMPCGEYQVKITTEDEEVIYKVETFDKKPEIGELPLMAYGKIIDDETVNIAVIGLSEPGVEVTVRYTDSNKIIHTETVDHPDGFLKDYKLKGVNPEDVYFQLTDNLGRIKTLYF</sequence>
<feature type="chain" id="PRO_5006147729" description="Por secretion system C-terminal sorting domain" evidence="1">
    <location>
        <begin position="20"/>
        <end position="195"/>
    </location>
</feature>
<dbReference type="Proteomes" id="UP000050421">
    <property type="component" value="Unassembled WGS sequence"/>
</dbReference>
<feature type="signal peptide" evidence="1">
    <location>
        <begin position="1"/>
        <end position="19"/>
    </location>
</feature>
<protein>
    <recommendedName>
        <fullName evidence="4">Por secretion system C-terminal sorting domain</fullName>
    </recommendedName>
</protein>